<dbReference type="FunFam" id="1.10.10.10:FF:000001">
    <property type="entry name" value="LysR family transcriptional regulator"/>
    <property type="match status" value="1"/>
</dbReference>
<dbReference type="GO" id="GO:0003700">
    <property type="term" value="F:DNA-binding transcription factor activity"/>
    <property type="evidence" value="ECO:0007669"/>
    <property type="project" value="InterPro"/>
</dbReference>
<dbReference type="PRINTS" id="PR00039">
    <property type="entry name" value="HTHLYSR"/>
</dbReference>
<evidence type="ECO:0000256" key="3">
    <source>
        <dbReference type="ARBA" id="ARBA00023125"/>
    </source>
</evidence>
<dbReference type="PANTHER" id="PTHR30126:SF64">
    <property type="entry name" value="HTH-TYPE TRANSCRIPTIONAL REGULATOR CITR"/>
    <property type="match status" value="1"/>
</dbReference>
<keyword evidence="4" id="KW-0804">Transcription</keyword>
<dbReference type="GO" id="GO:0000976">
    <property type="term" value="F:transcription cis-regulatory region binding"/>
    <property type="evidence" value="ECO:0007669"/>
    <property type="project" value="TreeGrafter"/>
</dbReference>
<evidence type="ECO:0000256" key="4">
    <source>
        <dbReference type="ARBA" id="ARBA00023163"/>
    </source>
</evidence>
<keyword evidence="2" id="KW-0805">Transcription regulation</keyword>
<dbReference type="Proteomes" id="UP000245423">
    <property type="component" value="Chromosome 1"/>
</dbReference>
<dbReference type="EMBL" id="LT669839">
    <property type="protein sequence ID" value="SHD76044.1"/>
    <property type="molecule type" value="Genomic_DNA"/>
</dbReference>
<reference evidence="6 7" key="1">
    <citation type="submission" date="2016-11" db="EMBL/GenBank/DDBJ databases">
        <authorList>
            <person name="Manzoor S."/>
        </authorList>
    </citation>
    <scope>NUCLEOTIDE SEQUENCE [LARGE SCALE GENOMIC DNA]</scope>
    <source>
        <strain evidence="6">Clostridium ultunense strain Esp</strain>
    </source>
</reference>
<gene>
    <name evidence="6" type="ORF">CUESP1_0660</name>
</gene>
<proteinExistence type="inferred from homology"/>
<dbReference type="InterPro" id="IPR036390">
    <property type="entry name" value="WH_DNA-bd_sf"/>
</dbReference>
<organism evidence="6 7">
    <name type="scientific">[Clostridium] ultunense Esp</name>
    <dbReference type="NCBI Taxonomy" id="1288971"/>
    <lineage>
        <taxon>Bacteria</taxon>
        <taxon>Bacillati</taxon>
        <taxon>Bacillota</taxon>
        <taxon>Tissierellia</taxon>
        <taxon>Tissierellales</taxon>
        <taxon>Tepidimicrobiaceae</taxon>
        <taxon>Schnuerera</taxon>
    </lineage>
</organism>
<evidence type="ECO:0000313" key="6">
    <source>
        <dbReference type="EMBL" id="SHD76044.1"/>
    </source>
</evidence>
<accession>A0A1M4PKS8</accession>
<name>A0A1M4PKS8_9FIRM</name>
<dbReference type="RefSeq" id="WP_208754678.1">
    <property type="nucleotide sequence ID" value="NZ_LT669839.1"/>
</dbReference>
<dbReference type="PANTHER" id="PTHR30126">
    <property type="entry name" value="HTH-TYPE TRANSCRIPTIONAL REGULATOR"/>
    <property type="match status" value="1"/>
</dbReference>
<dbReference type="Pfam" id="PF00126">
    <property type="entry name" value="HTH_1"/>
    <property type="match status" value="1"/>
</dbReference>
<comment type="similarity">
    <text evidence="1">Belongs to the LysR transcriptional regulatory family.</text>
</comment>
<dbReference type="InterPro" id="IPR000847">
    <property type="entry name" value="LysR_HTH_N"/>
</dbReference>
<feature type="domain" description="HTH lysR-type" evidence="5">
    <location>
        <begin position="1"/>
        <end position="58"/>
    </location>
</feature>
<protein>
    <submittedName>
        <fullName evidence="6">Transcriptional regulators, LysR family</fullName>
    </submittedName>
</protein>
<dbReference type="InterPro" id="IPR036388">
    <property type="entry name" value="WH-like_DNA-bd_sf"/>
</dbReference>
<evidence type="ECO:0000259" key="5">
    <source>
        <dbReference type="PROSITE" id="PS50931"/>
    </source>
</evidence>
<evidence type="ECO:0000256" key="2">
    <source>
        <dbReference type="ARBA" id="ARBA00023015"/>
    </source>
</evidence>
<dbReference type="AlphaFoldDB" id="A0A1M4PKS8"/>
<sequence>MNLDYLKSFYVTVKCNSISKAAKQLHLTQPGLSMQIQNLEDEVGAKLLIRSNKGVELTEEGKIVFEHATTMLSIQKNIKRSIKDLEKSKKTLSIVACKSLGEYVLPCSLYTFKEIYTDVGVK</sequence>
<dbReference type="PROSITE" id="PS50931">
    <property type="entry name" value="HTH_LYSR"/>
    <property type="match status" value="1"/>
</dbReference>
<evidence type="ECO:0000313" key="7">
    <source>
        <dbReference type="Proteomes" id="UP000245423"/>
    </source>
</evidence>
<dbReference type="Gene3D" id="1.10.10.10">
    <property type="entry name" value="Winged helix-like DNA-binding domain superfamily/Winged helix DNA-binding domain"/>
    <property type="match status" value="1"/>
</dbReference>
<keyword evidence="3" id="KW-0238">DNA-binding</keyword>
<evidence type="ECO:0000256" key="1">
    <source>
        <dbReference type="ARBA" id="ARBA00009437"/>
    </source>
</evidence>
<keyword evidence="7" id="KW-1185">Reference proteome</keyword>
<dbReference type="SUPFAM" id="SSF46785">
    <property type="entry name" value="Winged helix' DNA-binding domain"/>
    <property type="match status" value="1"/>
</dbReference>